<comment type="caution">
    <text evidence="1">The sequence shown here is derived from an EMBL/GenBank/DDBJ whole genome shotgun (WGS) entry which is preliminary data.</text>
</comment>
<accession>A0ACC2VR61</accession>
<evidence type="ECO:0000313" key="2">
    <source>
        <dbReference type="Proteomes" id="UP001241377"/>
    </source>
</evidence>
<evidence type="ECO:0000313" key="1">
    <source>
        <dbReference type="EMBL" id="KAJ9101584.1"/>
    </source>
</evidence>
<dbReference type="Proteomes" id="UP001241377">
    <property type="component" value="Unassembled WGS sequence"/>
</dbReference>
<gene>
    <name evidence="1" type="ORF">QFC19_005081</name>
</gene>
<proteinExistence type="predicted"/>
<reference evidence="1" key="1">
    <citation type="submission" date="2023-04" db="EMBL/GenBank/DDBJ databases">
        <title>Draft Genome sequencing of Naganishia species isolated from polar environments using Oxford Nanopore Technology.</title>
        <authorList>
            <person name="Leo P."/>
            <person name="Venkateswaran K."/>
        </authorList>
    </citation>
    <scope>NUCLEOTIDE SEQUENCE</scope>
    <source>
        <strain evidence="1">MNA-CCFEE 5261</strain>
    </source>
</reference>
<dbReference type="EMBL" id="JASBWR010000056">
    <property type="protein sequence ID" value="KAJ9101584.1"/>
    <property type="molecule type" value="Genomic_DNA"/>
</dbReference>
<sequence>MFDESPGKLVQESIEGFEIEGDLYSINRIERSIAETKLLRTGAIETHENRIKQLEHQHETLLNEVRLLTKVSGINRDTLNLLGTEKLPDNSEDNIFAAMNRKSYELDKLKLTFAKTLNDLESQLNSMRIQKSSLDHSHTKLLQEMDDIVSENVMNNPDSRVMKINIYKSLGVSIEQSGAGDKIFLYNKETDVSSVLDVSDKYSDYFITNHIWDRL</sequence>
<name>A0ACC2VR61_9TREE</name>
<protein>
    <submittedName>
        <fullName evidence="1">Uncharacterized protein</fullName>
    </submittedName>
</protein>
<organism evidence="1 2">
    <name type="scientific">Naganishia cerealis</name>
    <dbReference type="NCBI Taxonomy" id="610337"/>
    <lineage>
        <taxon>Eukaryota</taxon>
        <taxon>Fungi</taxon>
        <taxon>Dikarya</taxon>
        <taxon>Basidiomycota</taxon>
        <taxon>Agaricomycotina</taxon>
        <taxon>Tremellomycetes</taxon>
        <taxon>Filobasidiales</taxon>
        <taxon>Filobasidiaceae</taxon>
        <taxon>Naganishia</taxon>
    </lineage>
</organism>
<keyword evidence="2" id="KW-1185">Reference proteome</keyword>